<sequence length="449" mass="50286">MGESNCPVPKGANDYGETGSAHKPLLYVAGAGTAVTFLISVALIFNHLRRYRCPKEQRQIIRLVFAPFVFAIVSFFEVLSYDAAPYLDPLGDFYEAFCLCALFLLYIQFAAPGGTFDNDTFEAVKAAEEGNELNFDWPRITWVFVFQYPLTELLALVILEATQAAGVYCVQSLNPKYGHIWYTIIQSIGVGACVLAILKFYGHMKNRLKVRRGLAKLVCFKLIVFLRFVQSTIFNILLDHNVIKASNTFTYYDVLYGLENCITCVEMAILAIGFWYAYSATEYSTAARPHHTRLPVHKAILNALNPYDLFAGIGRLFAIVLHLKRTGGFKDWTAARKAGKAENQTGQAQQRRDQGRYQTLDGMDSLSRPDAAYDGANSQYYDTSYSNGQALYQPPSGSPPSYADQSSGYLMADSRRERSPSPNGRVWDGQRYDRTPSPSGRFVEGRDMV</sequence>
<protein>
    <recommendedName>
        <fullName evidence="9">DUF300-domain-containing protein</fullName>
    </recommendedName>
</protein>
<reference evidence="7" key="1">
    <citation type="journal article" date="2020" name="Stud. Mycol.">
        <title>101 Dothideomycetes genomes: a test case for predicting lifestyles and emergence of pathogens.</title>
        <authorList>
            <person name="Haridas S."/>
            <person name="Albert R."/>
            <person name="Binder M."/>
            <person name="Bloem J."/>
            <person name="Labutti K."/>
            <person name="Salamov A."/>
            <person name="Andreopoulos B."/>
            <person name="Baker S."/>
            <person name="Barry K."/>
            <person name="Bills G."/>
            <person name="Bluhm B."/>
            <person name="Cannon C."/>
            <person name="Castanera R."/>
            <person name="Culley D."/>
            <person name="Daum C."/>
            <person name="Ezra D."/>
            <person name="Gonzalez J."/>
            <person name="Henrissat B."/>
            <person name="Kuo A."/>
            <person name="Liang C."/>
            <person name="Lipzen A."/>
            <person name="Lutzoni F."/>
            <person name="Magnuson J."/>
            <person name="Mondo S."/>
            <person name="Nolan M."/>
            <person name="Ohm R."/>
            <person name="Pangilinan J."/>
            <person name="Park H.-J."/>
            <person name="Ramirez L."/>
            <person name="Alfaro M."/>
            <person name="Sun H."/>
            <person name="Tritt A."/>
            <person name="Yoshinaga Y."/>
            <person name="Zwiers L.-H."/>
            <person name="Turgeon B."/>
            <person name="Goodwin S."/>
            <person name="Spatafora J."/>
            <person name="Crous P."/>
            <person name="Grigoriev I."/>
        </authorList>
    </citation>
    <scope>NUCLEOTIDE SEQUENCE</scope>
    <source>
        <strain evidence="7">ATCC 36951</strain>
    </source>
</reference>
<dbReference type="RefSeq" id="XP_033662647.1">
    <property type="nucleotide sequence ID" value="XM_033808741.1"/>
</dbReference>
<name>A0A6A6C682_ZASCE</name>
<feature type="region of interest" description="Disordered" evidence="5">
    <location>
        <begin position="338"/>
        <end position="449"/>
    </location>
</feature>
<dbReference type="SMART" id="SM01417">
    <property type="entry name" value="Solute_trans_a"/>
    <property type="match status" value="1"/>
</dbReference>
<evidence type="ECO:0000256" key="2">
    <source>
        <dbReference type="ARBA" id="ARBA00022692"/>
    </source>
</evidence>
<feature type="transmembrane region" description="Helical" evidence="6">
    <location>
        <begin position="25"/>
        <end position="48"/>
    </location>
</feature>
<dbReference type="OrthoDB" id="5348404at2759"/>
<dbReference type="EMBL" id="ML993617">
    <property type="protein sequence ID" value="KAF2161758.1"/>
    <property type="molecule type" value="Genomic_DNA"/>
</dbReference>
<dbReference type="Pfam" id="PF03619">
    <property type="entry name" value="Solute_trans_a"/>
    <property type="match status" value="1"/>
</dbReference>
<evidence type="ECO:0000313" key="8">
    <source>
        <dbReference type="Proteomes" id="UP000799537"/>
    </source>
</evidence>
<dbReference type="GeneID" id="54562013"/>
<accession>A0A6A6C682</accession>
<feature type="transmembrane region" description="Helical" evidence="6">
    <location>
        <begin position="60"/>
        <end position="81"/>
    </location>
</feature>
<comment type="subcellular location">
    <subcellularLocation>
        <location evidence="1">Membrane</location>
        <topology evidence="1">Multi-pass membrane protein</topology>
    </subcellularLocation>
</comment>
<evidence type="ECO:0000256" key="6">
    <source>
        <dbReference type="SAM" id="Phobius"/>
    </source>
</evidence>
<dbReference type="InterPro" id="IPR005178">
    <property type="entry name" value="Ostalpha/TMEM184C"/>
</dbReference>
<dbReference type="GO" id="GO:0016020">
    <property type="term" value="C:membrane"/>
    <property type="evidence" value="ECO:0007669"/>
    <property type="project" value="UniProtKB-SubCell"/>
</dbReference>
<dbReference type="Proteomes" id="UP000799537">
    <property type="component" value="Unassembled WGS sequence"/>
</dbReference>
<dbReference type="AlphaFoldDB" id="A0A6A6C682"/>
<feature type="transmembrane region" description="Helical" evidence="6">
    <location>
        <begin position="140"/>
        <end position="159"/>
    </location>
</feature>
<evidence type="ECO:0000256" key="3">
    <source>
        <dbReference type="ARBA" id="ARBA00022989"/>
    </source>
</evidence>
<dbReference type="PANTHER" id="PTHR23423">
    <property type="entry name" value="ORGANIC SOLUTE TRANSPORTER-RELATED"/>
    <property type="match status" value="1"/>
</dbReference>
<organism evidence="7 8">
    <name type="scientific">Zasmidium cellare ATCC 36951</name>
    <dbReference type="NCBI Taxonomy" id="1080233"/>
    <lineage>
        <taxon>Eukaryota</taxon>
        <taxon>Fungi</taxon>
        <taxon>Dikarya</taxon>
        <taxon>Ascomycota</taxon>
        <taxon>Pezizomycotina</taxon>
        <taxon>Dothideomycetes</taxon>
        <taxon>Dothideomycetidae</taxon>
        <taxon>Mycosphaerellales</taxon>
        <taxon>Mycosphaerellaceae</taxon>
        <taxon>Zasmidium</taxon>
    </lineage>
</organism>
<feature type="transmembrane region" description="Helical" evidence="6">
    <location>
        <begin position="93"/>
        <end position="111"/>
    </location>
</feature>
<evidence type="ECO:0008006" key="9">
    <source>
        <dbReference type="Google" id="ProtNLM"/>
    </source>
</evidence>
<feature type="transmembrane region" description="Helical" evidence="6">
    <location>
        <begin position="179"/>
        <end position="201"/>
    </location>
</feature>
<gene>
    <name evidence="7" type="ORF">M409DRAFT_27814</name>
</gene>
<evidence type="ECO:0000256" key="4">
    <source>
        <dbReference type="ARBA" id="ARBA00023136"/>
    </source>
</evidence>
<feature type="compositionally biased region" description="Polar residues" evidence="5">
    <location>
        <begin position="376"/>
        <end position="390"/>
    </location>
</feature>
<feature type="transmembrane region" description="Helical" evidence="6">
    <location>
        <begin position="213"/>
        <end position="234"/>
    </location>
</feature>
<feature type="transmembrane region" description="Helical" evidence="6">
    <location>
        <begin position="254"/>
        <end position="278"/>
    </location>
</feature>
<evidence type="ECO:0000313" key="7">
    <source>
        <dbReference type="EMBL" id="KAF2161758.1"/>
    </source>
</evidence>
<evidence type="ECO:0000256" key="5">
    <source>
        <dbReference type="SAM" id="MobiDB-lite"/>
    </source>
</evidence>
<keyword evidence="3 6" id="KW-1133">Transmembrane helix</keyword>
<keyword evidence="2 6" id="KW-0812">Transmembrane</keyword>
<evidence type="ECO:0000256" key="1">
    <source>
        <dbReference type="ARBA" id="ARBA00004141"/>
    </source>
</evidence>
<keyword evidence="8" id="KW-1185">Reference proteome</keyword>
<proteinExistence type="predicted"/>
<keyword evidence="4 6" id="KW-0472">Membrane</keyword>